<dbReference type="InterPro" id="IPR025857">
    <property type="entry name" value="MacB_PCD"/>
</dbReference>
<evidence type="ECO:0000256" key="3">
    <source>
        <dbReference type="ARBA" id="ARBA00022692"/>
    </source>
</evidence>
<evidence type="ECO:0000259" key="7">
    <source>
        <dbReference type="Pfam" id="PF02687"/>
    </source>
</evidence>
<dbReference type="Pfam" id="PF02687">
    <property type="entry name" value="FtsX"/>
    <property type="match status" value="2"/>
</dbReference>
<keyword evidence="3 6" id="KW-0812">Transmembrane</keyword>
<evidence type="ECO:0000313" key="10">
    <source>
        <dbReference type="Proteomes" id="UP000192276"/>
    </source>
</evidence>
<name>A0A1V9ETB8_9BACT</name>
<comment type="subcellular location">
    <subcellularLocation>
        <location evidence="1">Cell membrane</location>
        <topology evidence="1">Multi-pass membrane protein</topology>
    </subcellularLocation>
</comment>
<sequence length="852" mass="95727">MDFERFKYKRRLRFGWLLKMAWRDSRRNRSRLFLFISSIVLGIAALVAIFSLGDNVRTDIDSQAKTLVGADLVIESNKKVSSRIRPLLDSLGDQRSVERTFGSMIYFTKNDGTRLVQVRALEGDYPYYGSIETTPVRAARTFRNNREALVDKTLMLQYNAKVGDSIMIGDVTFAIAGVITKAPGRTGLSTTVAPPVYIPLKYLDSTGLIQKGSRIATSYYYKYNQPEVIQSVISDIEPRLEKDGLDYDTVEERKKNTGRAFEDFNQFLTLISFIALLLGCIGVASAIHIYIREKIASIAILRCLGVNSIQAFMIYLIQIVGIGLIGSILGALLGIVIQQQLPAVFKDLLPVQVTTTLSWKAISQGLISGVVISLLFALLPLVSVRNISPLYTLRLSVEHVRFRDPLKWLVYAVILFFVAGFTWWQMHSWRQAIIFTISILAAFLLLSLVALLLRWLVRRFFPTSWNYLWRQGFANLYRPNNQTLILIVTIGLGAAFIGTLYFIQDILISRVTLSGSGNQPNMVLFDIQNSQKDSVAVLAKQYNLPVMQQVPIVTMRVEEINKQTSSQVKQDTSSGYRSEAYEWEFRVTYRDTLTSSEKLTAGKLHGPIRSAEDVIYISMEDRYAKRIHVNIGDHIIFNVQGTLIPTVVGSLRQVDWQRVQTNFRVVFPTGVLEEAPQFHVLVTRVPSPEISARFQQAVVKIYPNVSVIDLNLILTVLDEVLDKIGFVIRFMAGFSIITGLIVLIASVLISKFQRMQESVLLRTLGASRKQILFITALEYFFLGALAAATGILLSMGASWALAKYSFNAPFTPHPVPVLILFASISLLTVVIGLFNSRSVLNKPPLEVLRKEV</sequence>
<feature type="transmembrane region" description="Helical" evidence="6">
    <location>
        <begin position="484"/>
        <end position="503"/>
    </location>
</feature>
<dbReference type="PANTHER" id="PTHR30287">
    <property type="entry name" value="MEMBRANE COMPONENT OF PREDICTED ABC SUPERFAMILY METABOLITE UPTAKE TRANSPORTER"/>
    <property type="match status" value="1"/>
</dbReference>
<feature type="transmembrane region" description="Helical" evidence="6">
    <location>
        <begin position="267"/>
        <end position="291"/>
    </location>
</feature>
<evidence type="ECO:0000256" key="5">
    <source>
        <dbReference type="ARBA" id="ARBA00023136"/>
    </source>
</evidence>
<dbReference type="InterPro" id="IPR038766">
    <property type="entry name" value="Membrane_comp_ABC_pdt"/>
</dbReference>
<dbReference type="AlphaFoldDB" id="A0A1V9ETB8"/>
<dbReference type="RefSeq" id="WP_081170198.1">
    <property type="nucleotide sequence ID" value="NZ_LWBP01000229.1"/>
</dbReference>
<feature type="transmembrane region" description="Helical" evidence="6">
    <location>
        <begin position="366"/>
        <end position="387"/>
    </location>
</feature>
<dbReference type="InterPro" id="IPR003838">
    <property type="entry name" value="ABC3_permease_C"/>
</dbReference>
<dbReference type="Pfam" id="PF12704">
    <property type="entry name" value="MacB_PCD"/>
    <property type="match status" value="1"/>
</dbReference>
<dbReference type="EMBL" id="LWBP01000229">
    <property type="protein sequence ID" value="OQP49272.1"/>
    <property type="molecule type" value="Genomic_DNA"/>
</dbReference>
<evidence type="ECO:0000256" key="2">
    <source>
        <dbReference type="ARBA" id="ARBA00022475"/>
    </source>
</evidence>
<feature type="transmembrane region" description="Helical" evidence="6">
    <location>
        <begin position="312"/>
        <end position="337"/>
    </location>
</feature>
<reference evidence="10" key="1">
    <citation type="submission" date="2016-04" db="EMBL/GenBank/DDBJ databases">
        <authorList>
            <person name="Chen L."/>
            <person name="Zhuang W."/>
            <person name="Wang G."/>
        </authorList>
    </citation>
    <scope>NUCLEOTIDE SEQUENCE [LARGE SCALE GENOMIC DNA]</scope>
    <source>
        <strain evidence="10">208</strain>
    </source>
</reference>
<evidence type="ECO:0000259" key="8">
    <source>
        <dbReference type="Pfam" id="PF12704"/>
    </source>
</evidence>
<feature type="transmembrane region" description="Helical" evidence="6">
    <location>
        <begin position="408"/>
        <end position="426"/>
    </location>
</feature>
<feature type="transmembrane region" description="Helical" evidence="6">
    <location>
        <begin position="771"/>
        <end position="795"/>
    </location>
</feature>
<keyword evidence="2" id="KW-1003">Cell membrane</keyword>
<feature type="transmembrane region" description="Helical" evidence="6">
    <location>
        <begin position="432"/>
        <end position="457"/>
    </location>
</feature>
<feature type="domain" description="ABC3 transporter permease C-terminal" evidence="7">
    <location>
        <begin position="270"/>
        <end position="389"/>
    </location>
</feature>
<accession>A0A1V9ETB8</accession>
<feature type="transmembrane region" description="Helical" evidence="6">
    <location>
        <begin position="815"/>
        <end position="834"/>
    </location>
</feature>
<evidence type="ECO:0000313" key="9">
    <source>
        <dbReference type="EMBL" id="OQP49272.1"/>
    </source>
</evidence>
<dbReference type="GO" id="GO:0005886">
    <property type="term" value="C:plasma membrane"/>
    <property type="evidence" value="ECO:0007669"/>
    <property type="project" value="UniProtKB-SubCell"/>
</dbReference>
<feature type="domain" description="MacB-like periplasmic core" evidence="8">
    <location>
        <begin position="33"/>
        <end position="237"/>
    </location>
</feature>
<evidence type="ECO:0000256" key="4">
    <source>
        <dbReference type="ARBA" id="ARBA00022989"/>
    </source>
</evidence>
<feature type="transmembrane region" description="Helical" evidence="6">
    <location>
        <begin position="32"/>
        <end position="53"/>
    </location>
</feature>
<dbReference type="OrthoDB" id="9775544at2"/>
<evidence type="ECO:0000256" key="1">
    <source>
        <dbReference type="ARBA" id="ARBA00004651"/>
    </source>
</evidence>
<evidence type="ECO:0000256" key="6">
    <source>
        <dbReference type="SAM" id="Phobius"/>
    </source>
</evidence>
<keyword evidence="10" id="KW-1185">Reference proteome</keyword>
<proteinExistence type="predicted"/>
<dbReference type="PANTHER" id="PTHR30287:SF1">
    <property type="entry name" value="INNER MEMBRANE PROTEIN"/>
    <property type="match status" value="1"/>
</dbReference>
<protein>
    <submittedName>
        <fullName evidence="9">ABC transporter permease</fullName>
    </submittedName>
</protein>
<keyword evidence="5 6" id="KW-0472">Membrane</keyword>
<keyword evidence="4 6" id="KW-1133">Transmembrane helix</keyword>
<feature type="domain" description="ABC3 transporter permease C-terminal" evidence="7">
    <location>
        <begin position="730"/>
        <end position="844"/>
    </location>
</feature>
<gene>
    <name evidence="9" type="ORF">A4R26_30975</name>
</gene>
<organism evidence="9 10">
    <name type="scientific">Niastella populi</name>
    <dbReference type="NCBI Taxonomy" id="550983"/>
    <lineage>
        <taxon>Bacteria</taxon>
        <taxon>Pseudomonadati</taxon>
        <taxon>Bacteroidota</taxon>
        <taxon>Chitinophagia</taxon>
        <taxon>Chitinophagales</taxon>
        <taxon>Chitinophagaceae</taxon>
        <taxon>Niastella</taxon>
    </lineage>
</organism>
<comment type="caution">
    <text evidence="9">The sequence shown here is derived from an EMBL/GenBank/DDBJ whole genome shotgun (WGS) entry which is preliminary data.</text>
</comment>
<dbReference type="Proteomes" id="UP000192276">
    <property type="component" value="Unassembled WGS sequence"/>
</dbReference>
<dbReference type="STRING" id="550983.A4R26_30975"/>
<feature type="transmembrane region" description="Helical" evidence="6">
    <location>
        <begin position="726"/>
        <end position="750"/>
    </location>
</feature>